<proteinExistence type="predicted"/>
<organism evidence="2 3">
    <name type="scientific">Iphiclides podalirius</name>
    <name type="common">scarce swallowtail</name>
    <dbReference type="NCBI Taxonomy" id="110791"/>
    <lineage>
        <taxon>Eukaryota</taxon>
        <taxon>Metazoa</taxon>
        <taxon>Ecdysozoa</taxon>
        <taxon>Arthropoda</taxon>
        <taxon>Hexapoda</taxon>
        <taxon>Insecta</taxon>
        <taxon>Pterygota</taxon>
        <taxon>Neoptera</taxon>
        <taxon>Endopterygota</taxon>
        <taxon>Lepidoptera</taxon>
        <taxon>Glossata</taxon>
        <taxon>Ditrysia</taxon>
        <taxon>Papilionoidea</taxon>
        <taxon>Papilionidae</taxon>
        <taxon>Papilioninae</taxon>
        <taxon>Iphiclides</taxon>
    </lineage>
</organism>
<dbReference type="EMBL" id="OW152819">
    <property type="protein sequence ID" value="CAH2074739.1"/>
    <property type="molecule type" value="Genomic_DNA"/>
</dbReference>
<reference evidence="2" key="1">
    <citation type="submission" date="2022-03" db="EMBL/GenBank/DDBJ databases">
        <authorList>
            <person name="Martin H S."/>
        </authorList>
    </citation>
    <scope>NUCLEOTIDE SEQUENCE</scope>
</reference>
<name>A0ABN8J5X7_9NEOP</name>
<gene>
    <name evidence="2" type="ORF">IPOD504_LOCUS16225</name>
</gene>
<accession>A0ABN8J5X7</accession>
<dbReference type="Proteomes" id="UP000837857">
    <property type="component" value="Chromosome 7"/>
</dbReference>
<feature type="non-terminal residue" evidence="2">
    <location>
        <position position="77"/>
    </location>
</feature>
<feature type="region of interest" description="Disordered" evidence="1">
    <location>
        <begin position="52"/>
        <end position="77"/>
    </location>
</feature>
<evidence type="ECO:0000256" key="1">
    <source>
        <dbReference type="SAM" id="MobiDB-lite"/>
    </source>
</evidence>
<evidence type="ECO:0000313" key="3">
    <source>
        <dbReference type="Proteomes" id="UP000837857"/>
    </source>
</evidence>
<feature type="compositionally biased region" description="Pro residues" evidence="1">
    <location>
        <begin position="52"/>
        <end position="65"/>
    </location>
</feature>
<protein>
    <submittedName>
        <fullName evidence="2">Uncharacterized protein</fullName>
    </submittedName>
</protein>
<evidence type="ECO:0000313" key="2">
    <source>
        <dbReference type="EMBL" id="CAH2074739.1"/>
    </source>
</evidence>
<sequence>MKEFAVSQHRVSRRRRYGDVTSQRKCCSQFRISRCSHRKPEPGIVTSSCLPPPPSPCTPPKPPFPSNLSGVVKRLGP</sequence>
<keyword evidence="3" id="KW-1185">Reference proteome</keyword>